<protein>
    <submittedName>
        <fullName evidence="1">Uncharacterized protein</fullName>
    </submittedName>
</protein>
<reference evidence="1" key="1">
    <citation type="submission" date="2021-03" db="EMBL/GenBank/DDBJ databases">
        <title>Antimicrobial resistance genes in bacteria isolated from Japanese honey, and their potential for conferring macrolide and lincosamide resistance in the American foulbrood pathogen Paenibacillus larvae.</title>
        <authorList>
            <person name="Okamoto M."/>
            <person name="Kumagai M."/>
            <person name="Kanamori H."/>
            <person name="Takamatsu D."/>
        </authorList>
    </citation>
    <scope>NUCLEOTIDE SEQUENCE</scope>
    <source>
        <strain evidence="1">J43TS3</strain>
    </source>
</reference>
<evidence type="ECO:0000313" key="1">
    <source>
        <dbReference type="EMBL" id="GIO27454.1"/>
    </source>
</evidence>
<dbReference type="Proteomes" id="UP000676917">
    <property type="component" value="Unassembled WGS sequence"/>
</dbReference>
<organism evidence="1 2">
    <name type="scientific">Ornithinibacillus bavariensis</name>
    <dbReference type="NCBI Taxonomy" id="545502"/>
    <lineage>
        <taxon>Bacteria</taxon>
        <taxon>Bacillati</taxon>
        <taxon>Bacillota</taxon>
        <taxon>Bacilli</taxon>
        <taxon>Bacillales</taxon>
        <taxon>Bacillaceae</taxon>
        <taxon>Ornithinibacillus</taxon>
    </lineage>
</organism>
<gene>
    <name evidence="1" type="ORF">J43TS3_20650</name>
</gene>
<sequence>MIRYKVRNEPNLINNRIDKFIENTRENKLYGQWNDNGRLINYEESE</sequence>
<name>A0A919X7Y3_9BACI</name>
<comment type="caution">
    <text evidence="1">The sequence shown here is derived from an EMBL/GenBank/DDBJ whole genome shotgun (WGS) entry which is preliminary data.</text>
</comment>
<dbReference type="AlphaFoldDB" id="A0A919X7Y3"/>
<accession>A0A919X7Y3</accession>
<dbReference type="EMBL" id="BORP01000003">
    <property type="protein sequence ID" value="GIO27454.1"/>
    <property type="molecule type" value="Genomic_DNA"/>
</dbReference>
<evidence type="ECO:0000313" key="2">
    <source>
        <dbReference type="Proteomes" id="UP000676917"/>
    </source>
</evidence>
<proteinExistence type="predicted"/>
<keyword evidence="2" id="KW-1185">Reference proteome</keyword>